<dbReference type="GO" id="GO:0016639">
    <property type="term" value="F:oxidoreductase activity, acting on the CH-NH2 group of donors, NAD or NADP as acceptor"/>
    <property type="evidence" value="ECO:0007669"/>
    <property type="project" value="InterPro"/>
</dbReference>
<gene>
    <name evidence="8" type="primary">gltD</name>
    <name evidence="8" type="ORF">OINT_2001357</name>
</gene>
<dbReference type="GO" id="GO:0004031">
    <property type="term" value="F:aldehyde oxidase activity"/>
    <property type="evidence" value="ECO:0007669"/>
    <property type="project" value="UniProtKB-EC"/>
</dbReference>
<dbReference type="InterPro" id="IPR006005">
    <property type="entry name" value="Glut_synth_ssu1"/>
</dbReference>
<dbReference type="InterPro" id="IPR036188">
    <property type="entry name" value="FAD/NAD-bd_sf"/>
</dbReference>
<evidence type="ECO:0000313" key="9">
    <source>
        <dbReference type="Proteomes" id="UP000004386"/>
    </source>
</evidence>
<feature type="domain" description="Dihydroprymidine dehydrogenase" evidence="7">
    <location>
        <begin position="50"/>
        <end position="158"/>
    </location>
</feature>
<evidence type="ECO:0000259" key="7">
    <source>
        <dbReference type="Pfam" id="PF14691"/>
    </source>
</evidence>
<proteinExistence type="predicted"/>
<organism evidence="8 9">
    <name type="scientific">Brucella intermedia LMG 3301</name>
    <dbReference type="NCBI Taxonomy" id="641118"/>
    <lineage>
        <taxon>Bacteria</taxon>
        <taxon>Pseudomonadati</taxon>
        <taxon>Pseudomonadota</taxon>
        <taxon>Alphaproteobacteria</taxon>
        <taxon>Hyphomicrobiales</taxon>
        <taxon>Brucellaceae</taxon>
        <taxon>Brucella/Ochrobactrum group</taxon>
        <taxon>Brucella</taxon>
    </lineage>
</organism>
<dbReference type="InterPro" id="IPR051394">
    <property type="entry name" value="Glutamate_Synthase"/>
</dbReference>
<feature type="domain" description="FAD/NAD(P)-binding" evidence="6">
    <location>
        <begin position="174"/>
        <end position="492"/>
    </location>
</feature>
<evidence type="ECO:0000256" key="2">
    <source>
        <dbReference type="ARBA" id="ARBA00023002"/>
    </source>
</evidence>
<evidence type="ECO:0000256" key="1">
    <source>
        <dbReference type="ARBA" id="ARBA00022605"/>
    </source>
</evidence>
<comment type="pathway">
    <text evidence="4">Amino-acid biosynthesis.</text>
</comment>
<reference evidence="8 9" key="1">
    <citation type="submission" date="2009-05" db="EMBL/GenBank/DDBJ databases">
        <authorList>
            <person name="Setubal J.C."/>
            <person name="Boyle S."/>
            <person name="Crasta O.R."/>
            <person name="Gillespie J.J."/>
            <person name="Kenyon R.W."/>
            <person name="Lu J."/>
            <person name="Mane S."/>
            <person name="Nagrani S."/>
            <person name="Shallom J.M."/>
            <person name="Shallom S."/>
            <person name="Shukla M."/>
            <person name="Snyder E.E."/>
            <person name="Sobral B.W."/>
            <person name="Wattam A.R."/>
            <person name="Will R."/>
            <person name="Williams K."/>
            <person name="Yoo H."/>
            <person name="Munk C."/>
            <person name="Tapia R."/>
            <person name="Green L."/>
            <person name="Rogers Y."/>
            <person name="Detter J.C."/>
            <person name="Bruce D."/>
            <person name="Brettin T.S."/>
            <person name="Tsolis R."/>
        </authorList>
    </citation>
    <scope>NUCLEOTIDE SEQUENCE [LARGE SCALE GENOMIC DNA]</scope>
    <source>
        <strain evidence="8 9">LMG 3301</strain>
    </source>
</reference>
<dbReference type="AlphaFoldDB" id="C4WPN4"/>
<evidence type="ECO:0000256" key="3">
    <source>
        <dbReference type="ARBA" id="ARBA00023164"/>
    </source>
</evidence>
<protein>
    <submittedName>
        <fullName evidence="8">Glutamate synthase, NADH/NADPH, small subunit</fullName>
        <ecNumber evidence="8">1.2.3.1</ecNumber>
    </submittedName>
</protein>
<dbReference type="Gene3D" id="1.10.1060.10">
    <property type="entry name" value="Alpha-helical ferredoxin"/>
    <property type="match status" value="1"/>
</dbReference>
<evidence type="ECO:0000256" key="4">
    <source>
        <dbReference type="ARBA" id="ARBA00029440"/>
    </source>
</evidence>
<dbReference type="EC" id="1.2.3.1" evidence="8"/>
<dbReference type="GO" id="GO:0051536">
    <property type="term" value="F:iron-sulfur cluster binding"/>
    <property type="evidence" value="ECO:0007669"/>
    <property type="project" value="InterPro"/>
</dbReference>
<feature type="region of interest" description="Disordered" evidence="5">
    <location>
        <begin position="1"/>
        <end position="23"/>
    </location>
</feature>
<dbReference type="InterPro" id="IPR023753">
    <property type="entry name" value="FAD/NAD-binding_dom"/>
</dbReference>
<dbReference type="HOGENOM" id="CLU_000422_3_1_5"/>
<dbReference type="GO" id="GO:0006537">
    <property type="term" value="P:glutamate biosynthetic process"/>
    <property type="evidence" value="ECO:0007669"/>
    <property type="project" value="UniProtKB-KW"/>
</dbReference>
<dbReference type="SUPFAM" id="SSF51971">
    <property type="entry name" value="Nucleotide-binding domain"/>
    <property type="match status" value="2"/>
</dbReference>
<dbReference type="PANTHER" id="PTHR43100:SF1">
    <property type="entry name" value="GLUTAMATE SYNTHASE [NADPH] SMALL CHAIN"/>
    <property type="match status" value="1"/>
</dbReference>
<dbReference type="EMBL" id="ACQA01000002">
    <property type="protein sequence ID" value="EEQ94141.1"/>
    <property type="molecule type" value="Genomic_DNA"/>
</dbReference>
<dbReference type="SUPFAM" id="SSF46548">
    <property type="entry name" value="alpha-helical ferredoxin"/>
    <property type="match status" value="1"/>
</dbReference>
<evidence type="ECO:0000256" key="5">
    <source>
        <dbReference type="SAM" id="MobiDB-lite"/>
    </source>
</evidence>
<keyword evidence="3" id="KW-0314">Glutamate biosynthesis</keyword>
<dbReference type="Pfam" id="PF14691">
    <property type="entry name" value="Fer4_20"/>
    <property type="match status" value="1"/>
</dbReference>
<keyword evidence="1" id="KW-0028">Amino-acid biosynthesis</keyword>
<dbReference type="PRINTS" id="PR00419">
    <property type="entry name" value="ADXRDTASE"/>
</dbReference>
<comment type="caution">
    <text evidence="8">The sequence shown here is derived from an EMBL/GenBank/DDBJ whole genome shotgun (WGS) entry which is preliminary data.</text>
</comment>
<evidence type="ECO:0000313" key="8">
    <source>
        <dbReference type="EMBL" id="EEQ94141.1"/>
    </source>
</evidence>
<evidence type="ECO:0000259" key="6">
    <source>
        <dbReference type="Pfam" id="PF07992"/>
    </source>
</evidence>
<sequence>MLSSKRSACAPGMAHGTASLAQREENNMGKVTGFLEIDRQVAKYQPASDRIRHFREFTIPMTDGEVQKQAARCMDCGIPFCHGPTGCPVHNQIPDWNDLVYNNNWDQAIRNLHLTNNFPEFTGRVCPAPCEEACTLNLEDTPVAIKTVEQALGDKAYELGYIVPQPAANKTGKSVAIIGSGPAGLAAAQQLARAGHMVDVYERESRPGGLLRYGIPDFKMEKHLIDRRIAQMEGEGVRFLCGVNIGVDKPLRGLLDTYDAVLYSGGSETPRPAGIPGADLEGVHDAMPYLVQQNRRVGRENIESVAWASAPILAGGKHVVVVGGGDTASDCVGTAFRQGAVNVTQLDIRPQPPEKEDKLSVWPYWATKMRTSSSQAEGASREFQVATLEFIGEDGRLTHVKCCQVDEKRKPIAGSEFFIKADLAFIAIGFAGPAENSVVKELGDKLEIATDRRGSKSVKANERDYRTNVDKLYAAGDVRRGQSLVVWAIREGRQAAHAIDADLMGSSVLPR</sequence>
<dbReference type="Pfam" id="PF07992">
    <property type="entry name" value="Pyr_redox_2"/>
    <property type="match status" value="1"/>
</dbReference>
<dbReference type="InterPro" id="IPR028261">
    <property type="entry name" value="DPD_II"/>
</dbReference>
<dbReference type="NCBIfam" id="TIGR01317">
    <property type="entry name" value="GOGAT_sm_gam"/>
    <property type="match status" value="1"/>
</dbReference>
<keyword evidence="2 8" id="KW-0560">Oxidoreductase</keyword>
<dbReference type="Proteomes" id="UP000004386">
    <property type="component" value="Unassembled WGS sequence"/>
</dbReference>
<dbReference type="Gene3D" id="3.50.50.60">
    <property type="entry name" value="FAD/NAD(P)-binding domain"/>
    <property type="match status" value="2"/>
</dbReference>
<accession>C4WPN4</accession>
<dbReference type="PANTHER" id="PTHR43100">
    <property type="entry name" value="GLUTAMATE SYNTHASE [NADPH] SMALL CHAIN"/>
    <property type="match status" value="1"/>
</dbReference>
<name>C4WPN4_9HYPH</name>
<dbReference type="InterPro" id="IPR009051">
    <property type="entry name" value="Helical_ferredxn"/>
</dbReference>